<sequence>MCLIMVFLRMGLMQVICSRSKPDNISVTNHDTLYWTFFFLTPSLPIDYYRYLRPLVADIAVFAKCRLSVIYKHEKGIKLFAQLVDLLRFYAKEFFKEFYTTVSFKKYIK</sequence>
<feature type="chain" id="PRO_5018136035" description="RNA helicase aquarius N-terminal domain-containing protein" evidence="1">
    <location>
        <begin position="18"/>
        <end position="109"/>
    </location>
</feature>
<feature type="domain" description="RNA helicase aquarius N-terminal" evidence="2">
    <location>
        <begin position="50"/>
        <end position="92"/>
    </location>
</feature>
<reference evidence="3" key="1">
    <citation type="submission" date="2018-11" db="EMBL/GenBank/DDBJ databases">
        <authorList>
            <consortium name="Genoscope - CEA"/>
            <person name="William W."/>
        </authorList>
    </citation>
    <scope>NUCLEOTIDE SEQUENCE</scope>
</reference>
<protein>
    <recommendedName>
        <fullName evidence="2">RNA helicase aquarius N-terminal domain-containing protein</fullName>
    </recommendedName>
</protein>
<dbReference type="AlphaFoldDB" id="A0A3P6CV25"/>
<name>A0A3P6CV25_BRAOL</name>
<evidence type="ECO:0000313" key="3">
    <source>
        <dbReference type="EMBL" id="VDD14221.1"/>
    </source>
</evidence>
<feature type="signal peptide" evidence="1">
    <location>
        <begin position="1"/>
        <end position="17"/>
    </location>
</feature>
<gene>
    <name evidence="3" type="ORF">BOLC4T27541H</name>
</gene>
<evidence type="ECO:0000259" key="2">
    <source>
        <dbReference type="Pfam" id="PF16399"/>
    </source>
</evidence>
<evidence type="ECO:0000256" key="1">
    <source>
        <dbReference type="SAM" id="SignalP"/>
    </source>
</evidence>
<dbReference type="InterPro" id="IPR032174">
    <property type="entry name" value="Aquarius_N"/>
</dbReference>
<dbReference type="EMBL" id="LR031873">
    <property type="protein sequence ID" value="VDD14221.1"/>
    <property type="molecule type" value="Genomic_DNA"/>
</dbReference>
<dbReference type="Pfam" id="PF16399">
    <property type="entry name" value="Aquarius_N_1st"/>
    <property type="match status" value="1"/>
</dbReference>
<accession>A0A3P6CV25</accession>
<keyword evidence="1" id="KW-0732">Signal</keyword>
<proteinExistence type="predicted"/>
<organism evidence="3">
    <name type="scientific">Brassica oleracea</name>
    <name type="common">Wild cabbage</name>
    <dbReference type="NCBI Taxonomy" id="3712"/>
    <lineage>
        <taxon>Eukaryota</taxon>
        <taxon>Viridiplantae</taxon>
        <taxon>Streptophyta</taxon>
        <taxon>Embryophyta</taxon>
        <taxon>Tracheophyta</taxon>
        <taxon>Spermatophyta</taxon>
        <taxon>Magnoliopsida</taxon>
        <taxon>eudicotyledons</taxon>
        <taxon>Gunneridae</taxon>
        <taxon>Pentapetalae</taxon>
        <taxon>rosids</taxon>
        <taxon>malvids</taxon>
        <taxon>Brassicales</taxon>
        <taxon>Brassicaceae</taxon>
        <taxon>Brassiceae</taxon>
        <taxon>Brassica</taxon>
    </lineage>
</organism>